<gene>
    <name evidence="2" type="ORF">SAMN04487937_1013</name>
</gene>
<sequence length="156" mass="15740">MATLDLGSGGGVDTLNGIATYLSNGGTAARVLTASLLGLISSPFIAVIDIINAIRTFATAPFEGAGQSIAALFDGLLTAPAGLIEAGARISENSIAAVFGQTLAGILALPLTVALALGSLLLLARFLNEEETGNLFPGLPFDVPVIGADEEEVEDE</sequence>
<proteinExistence type="predicted"/>
<evidence type="ECO:0000256" key="1">
    <source>
        <dbReference type="SAM" id="Phobius"/>
    </source>
</evidence>
<reference evidence="3" key="1">
    <citation type="submission" date="2016-10" db="EMBL/GenBank/DDBJ databases">
        <authorList>
            <person name="Varghese N."/>
            <person name="Submissions S."/>
        </authorList>
    </citation>
    <scope>NUCLEOTIDE SEQUENCE [LARGE SCALE GENOMIC DNA]</scope>
    <source>
        <strain evidence="3">RD 26</strain>
    </source>
</reference>
<dbReference type="OrthoDB" id="222241at2157"/>
<evidence type="ECO:0000313" key="3">
    <source>
        <dbReference type="Proteomes" id="UP000198932"/>
    </source>
</evidence>
<protein>
    <submittedName>
        <fullName evidence="2">Uncharacterized protein</fullName>
    </submittedName>
</protein>
<dbReference type="AlphaFoldDB" id="A0A1I6FMJ1"/>
<accession>A0A1I6FMJ1</accession>
<organism evidence="2 3">
    <name type="scientific">Halorubrum sodomense</name>
    <dbReference type="NCBI Taxonomy" id="35743"/>
    <lineage>
        <taxon>Archaea</taxon>
        <taxon>Methanobacteriati</taxon>
        <taxon>Methanobacteriota</taxon>
        <taxon>Stenosarchaea group</taxon>
        <taxon>Halobacteria</taxon>
        <taxon>Halobacteriales</taxon>
        <taxon>Haloferacaceae</taxon>
        <taxon>Halorubrum</taxon>
    </lineage>
</organism>
<keyword evidence="1" id="KW-1133">Transmembrane helix</keyword>
<feature type="transmembrane region" description="Helical" evidence="1">
    <location>
        <begin position="103"/>
        <end position="127"/>
    </location>
</feature>
<evidence type="ECO:0000313" key="2">
    <source>
        <dbReference type="EMBL" id="SFR31172.1"/>
    </source>
</evidence>
<keyword evidence="1" id="KW-0812">Transmembrane</keyword>
<dbReference type="Proteomes" id="UP000198932">
    <property type="component" value="Unassembled WGS sequence"/>
</dbReference>
<feature type="transmembrane region" description="Helical" evidence="1">
    <location>
        <begin position="31"/>
        <end position="51"/>
    </location>
</feature>
<dbReference type="RefSeq" id="WP_092920460.1">
    <property type="nucleotide sequence ID" value="NZ_FOYN01000001.1"/>
</dbReference>
<dbReference type="EMBL" id="FOYN01000001">
    <property type="protein sequence ID" value="SFR31172.1"/>
    <property type="molecule type" value="Genomic_DNA"/>
</dbReference>
<name>A0A1I6FMJ1_HALSD</name>
<dbReference type="STRING" id="35743.SAMN04487937_1013"/>
<keyword evidence="3" id="KW-1185">Reference proteome</keyword>
<keyword evidence="1" id="KW-0472">Membrane</keyword>